<name>A0A0F9IF93_9ZZZZ</name>
<dbReference type="AlphaFoldDB" id="A0A0F9IF93"/>
<accession>A0A0F9IF93</accession>
<reference evidence="1" key="1">
    <citation type="journal article" date="2015" name="Nature">
        <title>Complex archaea that bridge the gap between prokaryotes and eukaryotes.</title>
        <authorList>
            <person name="Spang A."/>
            <person name="Saw J.H."/>
            <person name="Jorgensen S.L."/>
            <person name="Zaremba-Niedzwiedzka K."/>
            <person name="Martijn J."/>
            <person name="Lind A.E."/>
            <person name="van Eijk R."/>
            <person name="Schleper C."/>
            <person name="Guy L."/>
            <person name="Ettema T.J."/>
        </authorList>
    </citation>
    <scope>NUCLEOTIDE SEQUENCE</scope>
</reference>
<protein>
    <submittedName>
        <fullName evidence="1">Uncharacterized protein</fullName>
    </submittedName>
</protein>
<organism evidence="1">
    <name type="scientific">marine sediment metagenome</name>
    <dbReference type="NCBI Taxonomy" id="412755"/>
    <lineage>
        <taxon>unclassified sequences</taxon>
        <taxon>metagenomes</taxon>
        <taxon>ecological metagenomes</taxon>
    </lineage>
</organism>
<gene>
    <name evidence="1" type="ORF">LCGC14_1587760</name>
</gene>
<comment type="caution">
    <text evidence="1">The sequence shown here is derived from an EMBL/GenBank/DDBJ whole genome shotgun (WGS) entry which is preliminary data.</text>
</comment>
<proteinExistence type="predicted"/>
<dbReference type="EMBL" id="LAZR01012569">
    <property type="protein sequence ID" value="KKM26142.1"/>
    <property type="molecule type" value="Genomic_DNA"/>
</dbReference>
<evidence type="ECO:0000313" key="1">
    <source>
        <dbReference type="EMBL" id="KKM26142.1"/>
    </source>
</evidence>
<sequence>MVEYMARDGYYMAFACGSDLTQWDNAQAALIVGELNAIDWFFGANVQHTKPKTIEVNPMTATHYPKRLQVGRDIGILATTHYLQTGILTANVMGGVSTVEATPNVHTITKDTNVTPLKLAFHVEKEGTNANRRKDMMGFVPLGIDIGVSEPNPSVRQTYSGEFAFTGAGGNLAQPTAFTQAIHEPYDWYNYRDNSGASEFKYSSGAINVSIIGFNMHIGWKNRLFGAYDLSGFPTNGVTVPPFNSYVDMDVRITDEGGTDINTIADTVHTSYAGDLNFIADFYESATRFLKYTWDKTYIVPNSYREVFQETGAWFDGAQFRLALLNETSSLAVEEKNALNNDYYLNP</sequence>